<sequence length="56" mass="6324">MTGRSEESGSGFLFRYSKPVTLFSRKESKKISLASFVTEAAFTTLYVPSLKRYPLI</sequence>
<organism evidence="1 2">
    <name type="scientific">Leptospira interrogans serovar Pyrogenes str. 200701872</name>
    <dbReference type="NCBI Taxonomy" id="1193029"/>
    <lineage>
        <taxon>Bacteria</taxon>
        <taxon>Pseudomonadati</taxon>
        <taxon>Spirochaetota</taxon>
        <taxon>Spirochaetia</taxon>
        <taxon>Leptospirales</taxon>
        <taxon>Leptospiraceae</taxon>
        <taxon>Leptospira</taxon>
    </lineage>
</organism>
<dbReference type="EMBL" id="AKWN02000283">
    <property type="protein sequence ID" value="EMP07013.1"/>
    <property type="molecule type" value="Genomic_DNA"/>
</dbReference>
<evidence type="ECO:0000313" key="2">
    <source>
        <dbReference type="Proteomes" id="UP000012117"/>
    </source>
</evidence>
<accession>M6ZKQ2</accession>
<dbReference type="Proteomes" id="UP000012117">
    <property type="component" value="Unassembled WGS sequence"/>
</dbReference>
<proteinExistence type="predicted"/>
<dbReference type="AlphaFoldDB" id="M6ZKQ2"/>
<protein>
    <submittedName>
        <fullName evidence="1">Uncharacterized protein</fullName>
    </submittedName>
</protein>
<reference evidence="1 2" key="1">
    <citation type="submission" date="2013-01" db="EMBL/GenBank/DDBJ databases">
        <authorList>
            <person name="Harkins D.M."/>
            <person name="Durkin A.S."/>
            <person name="Brinkac L.M."/>
            <person name="Haft D.H."/>
            <person name="Selengut J.D."/>
            <person name="Sanka R."/>
            <person name="DePew J."/>
            <person name="Purushe J."/>
            <person name="Picardeau M."/>
            <person name="Werts C."/>
            <person name="Goarant C."/>
            <person name="Vinetz J.M."/>
            <person name="Sutton G.G."/>
            <person name="Nierman W.C."/>
            <person name="Fouts D.E."/>
        </authorList>
    </citation>
    <scope>NUCLEOTIDE SEQUENCE [LARGE SCALE GENOMIC DNA]</scope>
    <source>
        <strain evidence="1 2">200701872</strain>
    </source>
</reference>
<gene>
    <name evidence="1" type="ORF">LEP1GSC124_2566</name>
</gene>
<name>M6ZKQ2_LEPIR</name>
<evidence type="ECO:0000313" key="1">
    <source>
        <dbReference type="EMBL" id="EMP07013.1"/>
    </source>
</evidence>
<dbReference type="BioCyc" id="LINT1193029:G11R4-2302-MONOMER"/>
<comment type="caution">
    <text evidence="1">The sequence shown here is derived from an EMBL/GenBank/DDBJ whole genome shotgun (WGS) entry which is preliminary data.</text>
</comment>